<reference evidence="1" key="1">
    <citation type="journal article" date="2014" name="Science">
        <title>Structural and functional partitioning of bread wheat chromosome 3B.</title>
        <authorList>
            <person name="Choulet F."/>
            <person name="Alberti A."/>
            <person name="Theil S."/>
            <person name="Glover N."/>
            <person name="Barbe V."/>
            <person name="Daron J."/>
            <person name="Pingault L."/>
            <person name="Sourdille P."/>
            <person name="Couloux A."/>
            <person name="Paux E."/>
            <person name="Leroy P."/>
            <person name="Mangenot S."/>
            <person name="Guilhot N."/>
            <person name="Le Gouis J."/>
            <person name="Balfourier F."/>
            <person name="Alaux M."/>
            <person name="Jamilloux V."/>
            <person name="Poulain J."/>
            <person name="Durand C."/>
            <person name="Bellec A."/>
            <person name="Gaspin C."/>
            <person name="Safar J."/>
            <person name="Dolezel J."/>
            <person name="Rogers J."/>
            <person name="Vandepoele K."/>
            <person name="Aury J.M."/>
            <person name="Mayer K."/>
            <person name="Berges H."/>
            <person name="Quesneville H."/>
            <person name="Wincker P."/>
            <person name="Feuillet C."/>
        </authorList>
    </citation>
    <scope>NUCLEOTIDE SEQUENCE</scope>
</reference>
<accession>A0A077RRW4</accession>
<dbReference type="AlphaFoldDB" id="A0A077RRW4"/>
<proteinExistence type="predicted"/>
<sequence length="211" mass="22935">MAVLLLVGPNLVVIKKRLSHGQILPAFSTTSWHVYIVHDDPLSNCFRGTSILGPTKLMTLSRGMKSLLAVWKENLRVREGGTKAFMLSGSSSTVTVGGDQVMVSSIEVGVSLRVAVLPFGVTRGTLSQTNVSMKSSSLHNPRGTICKAFPKCTKSYSRLRLQHNNGAADKFKGHNMEPKYTLLVDGFGIAPTKEITLVEKVKHGEYLIKPA</sequence>
<gene>
    <name evidence="1" type="ORF">TRAES_3BF033900010CFD_c1</name>
</gene>
<evidence type="ECO:0000313" key="1">
    <source>
        <dbReference type="EMBL" id="CDM80633.1"/>
    </source>
</evidence>
<dbReference type="EMBL" id="HG670306">
    <property type="protein sequence ID" value="CDM80633.1"/>
    <property type="molecule type" value="Genomic_DNA"/>
</dbReference>
<name>A0A077RRW4_WHEAT</name>
<organism evidence="1">
    <name type="scientific">Triticum aestivum</name>
    <name type="common">Wheat</name>
    <dbReference type="NCBI Taxonomy" id="4565"/>
    <lineage>
        <taxon>Eukaryota</taxon>
        <taxon>Viridiplantae</taxon>
        <taxon>Streptophyta</taxon>
        <taxon>Embryophyta</taxon>
        <taxon>Tracheophyta</taxon>
        <taxon>Spermatophyta</taxon>
        <taxon>Magnoliopsida</taxon>
        <taxon>Liliopsida</taxon>
        <taxon>Poales</taxon>
        <taxon>Poaceae</taxon>
        <taxon>BOP clade</taxon>
        <taxon>Pooideae</taxon>
        <taxon>Triticodae</taxon>
        <taxon>Triticeae</taxon>
        <taxon>Triticinae</taxon>
        <taxon>Triticum</taxon>
    </lineage>
</organism>
<dbReference type="HOGENOM" id="CLU_1306782_0_0_1"/>
<protein>
    <submittedName>
        <fullName evidence="1">Uncharacterized protein</fullName>
    </submittedName>
</protein>